<proteinExistence type="predicted"/>
<sequence length="253" mass="26857">MRQLRLTDAWIRWADIPGSTDSVRVFLHGLGAASTFDYSEIAVHPALRTTGHRSLLIDLFGFGYSDRPRDFGYTLTEHADAVAAVLDAEHVRGAELVGHSMGGAVALVLAARRPELVGSLTLAEANLRTGGGAWSRRIAEWEEDAFVARGLATFTSAEDDPAYLTTLRAAAPHALYRSAVSLVRAGTAELGGFLAEFPGRKAFLVGADSRPYDEEADALAAGARILTVPDAGHPMPTQNPAGYAMAVAEASLL</sequence>
<dbReference type="Pfam" id="PF00561">
    <property type="entry name" value="Abhydrolase_1"/>
    <property type="match status" value="1"/>
</dbReference>
<dbReference type="InterPro" id="IPR050228">
    <property type="entry name" value="Carboxylesterase_BioH"/>
</dbReference>
<dbReference type="InterPro" id="IPR029058">
    <property type="entry name" value="AB_hydrolase_fold"/>
</dbReference>
<name>A0A6C1C1P1_9ACTN</name>
<dbReference type="Gene3D" id="3.40.50.1820">
    <property type="entry name" value="alpha/beta hydrolase"/>
    <property type="match status" value="1"/>
</dbReference>
<protein>
    <submittedName>
        <fullName evidence="1">Alpha/beta fold hydrolase</fullName>
    </submittedName>
</protein>
<dbReference type="Proteomes" id="UP000298111">
    <property type="component" value="Unassembled WGS sequence"/>
</dbReference>
<gene>
    <name evidence="1" type="ORF">D8771_13180</name>
</gene>
<reference evidence="1 2" key="1">
    <citation type="submission" date="2018-10" db="EMBL/GenBank/DDBJ databases">
        <title>Isolation of pseudouridimycin from Streptomyces albus DSM 40763.</title>
        <authorList>
            <person name="Rosenqvist P."/>
            <person name="Metsae-Ketelae M."/>
            <person name="Virta P."/>
        </authorList>
    </citation>
    <scope>NUCLEOTIDE SEQUENCE [LARGE SCALE GENOMIC DNA]</scope>
    <source>
        <strain evidence="1 2">DSM 40763</strain>
    </source>
</reference>
<evidence type="ECO:0000313" key="1">
    <source>
        <dbReference type="EMBL" id="TGG84770.1"/>
    </source>
</evidence>
<dbReference type="EMBL" id="RCIY01000046">
    <property type="protein sequence ID" value="TGG84770.1"/>
    <property type="molecule type" value="Genomic_DNA"/>
</dbReference>
<comment type="caution">
    <text evidence="1">The sequence shown here is derived from an EMBL/GenBank/DDBJ whole genome shotgun (WGS) entry which is preliminary data.</text>
</comment>
<dbReference type="SUPFAM" id="SSF53474">
    <property type="entry name" value="alpha/beta-Hydrolases"/>
    <property type="match status" value="1"/>
</dbReference>
<dbReference type="InterPro" id="IPR000073">
    <property type="entry name" value="AB_hydrolase_1"/>
</dbReference>
<dbReference type="GeneID" id="75182917"/>
<dbReference type="RefSeq" id="WP_037613411.1">
    <property type="nucleotide sequence ID" value="NZ_CP048875.1"/>
</dbReference>
<organism evidence="1 2">
    <name type="scientific">Streptomyces albus</name>
    <dbReference type="NCBI Taxonomy" id="1888"/>
    <lineage>
        <taxon>Bacteria</taxon>
        <taxon>Bacillati</taxon>
        <taxon>Actinomycetota</taxon>
        <taxon>Actinomycetes</taxon>
        <taxon>Kitasatosporales</taxon>
        <taxon>Streptomycetaceae</taxon>
        <taxon>Streptomyces</taxon>
    </lineage>
</organism>
<dbReference type="PRINTS" id="PR00111">
    <property type="entry name" value="ABHYDROLASE"/>
</dbReference>
<accession>A0A6C1C1P1</accession>
<dbReference type="GO" id="GO:0016787">
    <property type="term" value="F:hydrolase activity"/>
    <property type="evidence" value="ECO:0007669"/>
    <property type="project" value="UniProtKB-KW"/>
</dbReference>
<evidence type="ECO:0000313" key="2">
    <source>
        <dbReference type="Proteomes" id="UP000298111"/>
    </source>
</evidence>
<dbReference type="AlphaFoldDB" id="A0A6C1C1P1"/>
<keyword evidence="1" id="KW-0378">Hydrolase</keyword>
<dbReference type="PANTHER" id="PTHR43194:SF2">
    <property type="entry name" value="PEROXISOMAL MEMBRANE PROTEIN LPX1"/>
    <property type="match status" value="1"/>
</dbReference>
<dbReference type="PANTHER" id="PTHR43194">
    <property type="entry name" value="HYDROLASE ALPHA/BETA FOLD FAMILY"/>
    <property type="match status" value="1"/>
</dbReference>